<evidence type="ECO:0000313" key="3">
    <source>
        <dbReference type="Proteomes" id="UP000632849"/>
    </source>
</evidence>
<gene>
    <name evidence="2" type="ORF">GCM10017667_52800</name>
</gene>
<feature type="compositionally biased region" description="Basic and acidic residues" evidence="1">
    <location>
        <begin position="23"/>
        <end position="35"/>
    </location>
</feature>
<reference evidence="2" key="1">
    <citation type="journal article" date="2014" name="Int. J. Syst. Evol. Microbiol.">
        <title>Complete genome sequence of Corynebacterium casei LMG S-19264T (=DSM 44701T), isolated from a smear-ripened cheese.</title>
        <authorList>
            <consortium name="US DOE Joint Genome Institute (JGI-PGF)"/>
            <person name="Walter F."/>
            <person name="Albersmeier A."/>
            <person name="Kalinowski J."/>
            <person name="Ruckert C."/>
        </authorList>
    </citation>
    <scope>NUCLEOTIDE SEQUENCE</scope>
    <source>
        <strain evidence="2">JCM 4122</strain>
    </source>
</reference>
<proteinExistence type="predicted"/>
<reference evidence="2" key="2">
    <citation type="submission" date="2020-09" db="EMBL/GenBank/DDBJ databases">
        <authorList>
            <person name="Sun Q."/>
            <person name="Ohkuma M."/>
        </authorList>
    </citation>
    <scope>NUCLEOTIDE SEQUENCE</scope>
    <source>
        <strain evidence="2">JCM 4122</strain>
    </source>
</reference>
<feature type="compositionally biased region" description="Low complexity" evidence="1">
    <location>
        <begin position="42"/>
        <end position="55"/>
    </location>
</feature>
<keyword evidence="3" id="KW-1185">Reference proteome</keyword>
<organism evidence="2 3">
    <name type="scientific">Streptomyces filamentosus</name>
    <name type="common">Streptomyces roseosporus</name>
    <dbReference type="NCBI Taxonomy" id="67294"/>
    <lineage>
        <taxon>Bacteria</taxon>
        <taxon>Bacillati</taxon>
        <taxon>Actinomycetota</taxon>
        <taxon>Actinomycetes</taxon>
        <taxon>Kitasatosporales</taxon>
        <taxon>Streptomycetaceae</taxon>
        <taxon>Streptomyces</taxon>
    </lineage>
</organism>
<accession>A0A919EQT3</accession>
<sequence>MLEVLDQLPHLVLHDERVGNGRRLFHEDSFRRDGRGPGGAAGDAKAGALGKALSG</sequence>
<feature type="region of interest" description="Disordered" evidence="1">
    <location>
        <begin position="23"/>
        <end position="55"/>
    </location>
</feature>
<evidence type="ECO:0000256" key="1">
    <source>
        <dbReference type="SAM" id="MobiDB-lite"/>
    </source>
</evidence>
<dbReference type="Proteomes" id="UP000632849">
    <property type="component" value="Unassembled WGS sequence"/>
</dbReference>
<comment type="caution">
    <text evidence="2">The sequence shown here is derived from an EMBL/GenBank/DDBJ whole genome shotgun (WGS) entry which is preliminary data.</text>
</comment>
<dbReference type="AlphaFoldDB" id="A0A919EQT3"/>
<name>A0A919EQT3_STRFL</name>
<evidence type="ECO:0000313" key="2">
    <source>
        <dbReference type="EMBL" id="GHG12708.1"/>
    </source>
</evidence>
<protein>
    <submittedName>
        <fullName evidence="2">Uncharacterized protein</fullName>
    </submittedName>
</protein>
<dbReference type="EMBL" id="BNBE01000002">
    <property type="protein sequence ID" value="GHG12708.1"/>
    <property type="molecule type" value="Genomic_DNA"/>
</dbReference>